<reference evidence="3" key="1">
    <citation type="journal article" date="2021" name="Proc. Natl. Acad. Sci. U.S.A.">
        <title>Three genomes in the algal genus Volvox reveal the fate of a haploid sex-determining region after a transition to homothallism.</title>
        <authorList>
            <person name="Yamamoto K."/>
            <person name="Hamaji T."/>
            <person name="Kawai-Toyooka H."/>
            <person name="Matsuzaki R."/>
            <person name="Takahashi F."/>
            <person name="Nishimura Y."/>
            <person name="Kawachi M."/>
            <person name="Noguchi H."/>
            <person name="Minakuchi Y."/>
            <person name="Umen J.G."/>
            <person name="Toyoda A."/>
            <person name="Nozaki H."/>
        </authorList>
    </citation>
    <scope>NUCLEOTIDE SEQUENCE</scope>
    <source>
        <strain evidence="3">NIES-3785</strain>
    </source>
</reference>
<evidence type="ECO:0000313" key="3">
    <source>
        <dbReference type="EMBL" id="GIL93950.1"/>
    </source>
</evidence>
<evidence type="ECO:0000313" key="4">
    <source>
        <dbReference type="Proteomes" id="UP000722791"/>
    </source>
</evidence>
<keyword evidence="2" id="KW-0472">Membrane</keyword>
<accession>A0A8J4D2F6</accession>
<sequence>MIAVEREVCGGSQPGFSYHQPGFSYHQPTSPHPVRRSLPHADAHIFSLKCYDSAPSRAETCRALCAPLGQSAPDGGSSQGTDANASAILVAPSAILVAPSAILVAPSAILVAPSAILVAPSAILVAPSAILVAPSILAADFAHLGAAVAEAEAAGTDWEHLDVCV</sequence>
<dbReference type="InterPro" id="IPR000056">
    <property type="entry name" value="Ribul_P_3_epim-like"/>
</dbReference>
<dbReference type="AlphaFoldDB" id="A0A8J4D2F6"/>
<gene>
    <name evidence="3" type="ORF">Vretimale_182</name>
</gene>
<keyword evidence="2" id="KW-0812">Transmembrane</keyword>
<comment type="caution">
    <text evidence="3">The sequence shown here is derived from an EMBL/GenBank/DDBJ whole genome shotgun (WGS) entry which is preliminary data.</text>
</comment>
<name>A0A8J4D2F6_9CHLO</name>
<organism evidence="3 4">
    <name type="scientific">Volvox reticuliferus</name>
    <dbReference type="NCBI Taxonomy" id="1737510"/>
    <lineage>
        <taxon>Eukaryota</taxon>
        <taxon>Viridiplantae</taxon>
        <taxon>Chlorophyta</taxon>
        <taxon>core chlorophytes</taxon>
        <taxon>Chlorophyceae</taxon>
        <taxon>CS clade</taxon>
        <taxon>Chlamydomonadales</taxon>
        <taxon>Volvocaceae</taxon>
        <taxon>Volvox</taxon>
    </lineage>
</organism>
<dbReference type="Gene3D" id="3.20.20.70">
    <property type="entry name" value="Aldolase class I"/>
    <property type="match status" value="1"/>
</dbReference>
<dbReference type="GO" id="GO:0016857">
    <property type="term" value="F:racemase and epimerase activity, acting on carbohydrates and derivatives"/>
    <property type="evidence" value="ECO:0007669"/>
    <property type="project" value="InterPro"/>
</dbReference>
<proteinExistence type="predicted"/>
<evidence type="ECO:0000256" key="2">
    <source>
        <dbReference type="SAM" id="Phobius"/>
    </source>
</evidence>
<dbReference type="Pfam" id="PF00834">
    <property type="entry name" value="Ribul_P_3_epim"/>
    <property type="match status" value="1"/>
</dbReference>
<dbReference type="GO" id="GO:0005975">
    <property type="term" value="P:carbohydrate metabolic process"/>
    <property type="evidence" value="ECO:0007669"/>
    <property type="project" value="InterPro"/>
</dbReference>
<feature type="transmembrane region" description="Helical" evidence="2">
    <location>
        <begin position="87"/>
        <end position="109"/>
    </location>
</feature>
<keyword evidence="2" id="KW-1133">Transmembrane helix</keyword>
<dbReference type="EMBL" id="BNCQ01000001">
    <property type="protein sequence ID" value="GIL93950.1"/>
    <property type="molecule type" value="Genomic_DNA"/>
</dbReference>
<dbReference type="Proteomes" id="UP000722791">
    <property type="component" value="Unassembled WGS sequence"/>
</dbReference>
<feature type="transmembrane region" description="Helical" evidence="2">
    <location>
        <begin position="115"/>
        <end position="137"/>
    </location>
</feature>
<dbReference type="InterPro" id="IPR013785">
    <property type="entry name" value="Aldolase_TIM"/>
</dbReference>
<evidence type="ECO:0000256" key="1">
    <source>
        <dbReference type="ARBA" id="ARBA00023235"/>
    </source>
</evidence>
<protein>
    <submittedName>
        <fullName evidence="3">Uncharacterized protein</fullName>
    </submittedName>
</protein>
<keyword evidence="1" id="KW-0413">Isomerase</keyword>